<feature type="domain" description="V-SNARE coiled-coil homology" evidence="18">
    <location>
        <begin position="125"/>
        <end position="185"/>
    </location>
</feature>
<dbReference type="InterPro" id="IPR010908">
    <property type="entry name" value="Longin_dom"/>
</dbReference>
<dbReference type="FunFam" id="3.30.450.50:FF:000015">
    <property type="entry name" value="Synaptobrevin 2 isoform 1"/>
    <property type="match status" value="1"/>
</dbReference>
<dbReference type="PANTHER" id="PTHR21136:SF179">
    <property type="entry name" value="VESICLE ASSOCIATED MEMBRANE PROTEIN 7-RELATED"/>
    <property type="match status" value="1"/>
</dbReference>
<dbReference type="GO" id="GO:0005765">
    <property type="term" value="C:lysosomal membrane"/>
    <property type="evidence" value="ECO:0007669"/>
    <property type="project" value="UniProtKB-SubCell"/>
</dbReference>
<dbReference type="PROSITE" id="PS50859">
    <property type="entry name" value="LONGIN"/>
    <property type="match status" value="1"/>
</dbReference>
<feature type="domain" description="Longin" evidence="17">
    <location>
        <begin position="7"/>
        <end position="110"/>
    </location>
</feature>
<dbReference type="Pfam" id="PF00957">
    <property type="entry name" value="Synaptobrevin"/>
    <property type="match status" value="1"/>
</dbReference>
<dbReference type="InterPro" id="IPR042855">
    <property type="entry name" value="V_SNARE_CC"/>
</dbReference>
<dbReference type="FunFam" id="1.20.5.110:FF:000004">
    <property type="entry name" value="Vesicle-associated membrane protein 7"/>
    <property type="match status" value="1"/>
</dbReference>
<evidence type="ECO:0000256" key="12">
    <source>
        <dbReference type="ARBA" id="ARBA00037875"/>
    </source>
</evidence>
<evidence type="ECO:0000256" key="5">
    <source>
        <dbReference type="ARBA" id="ARBA00022927"/>
    </source>
</evidence>
<dbReference type="SMART" id="SM01270">
    <property type="entry name" value="Longin"/>
    <property type="match status" value="1"/>
</dbReference>
<dbReference type="SUPFAM" id="SSF58038">
    <property type="entry name" value="SNARE fusion complex"/>
    <property type="match status" value="1"/>
</dbReference>
<evidence type="ECO:0000256" key="11">
    <source>
        <dbReference type="ARBA" id="ARBA00037863"/>
    </source>
</evidence>
<feature type="transmembrane region" description="Helical" evidence="16">
    <location>
        <begin position="189"/>
        <end position="213"/>
    </location>
</feature>
<organism evidence="19">
    <name type="scientific">Sogatella furcifera</name>
    <name type="common">White-backed planthopper</name>
    <dbReference type="NCBI Taxonomy" id="113103"/>
    <lineage>
        <taxon>Eukaryota</taxon>
        <taxon>Metazoa</taxon>
        <taxon>Ecdysozoa</taxon>
        <taxon>Arthropoda</taxon>
        <taxon>Hexapoda</taxon>
        <taxon>Insecta</taxon>
        <taxon>Pterygota</taxon>
        <taxon>Neoptera</taxon>
        <taxon>Paraneoptera</taxon>
        <taxon>Hemiptera</taxon>
        <taxon>Auchenorrhyncha</taxon>
        <taxon>Fulgoroidea</taxon>
        <taxon>Delphacidae</taxon>
        <taxon>Delphacinae</taxon>
        <taxon>Sogatella</taxon>
    </lineage>
</organism>
<dbReference type="PANTHER" id="PTHR21136">
    <property type="entry name" value="SNARE PROTEINS"/>
    <property type="match status" value="1"/>
</dbReference>
<evidence type="ECO:0000256" key="9">
    <source>
        <dbReference type="ARBA" id="ARBA00037803"/>
    </source>
</evidence>
<comment type="similarity">
    <text evidence="2">Belongs to the synaptobrevin family.</text>
</comment>
<dbReference type="PROSITE" id="PS50892">
    <property type="entry name" value="V_SNARE"/>
    <property type="match status" value="1"/>
</dbReference>
<evidence type="ECO:0000256" key="3">
    <source>
        <dbReference type="ARBA" id="ARBA00022448"/>
    </source>
</evidence>
<evidence type="ECO:0000256" key="16">
    <source>
        <dbReference type="SAM" id="Phobius"/>
    </source>
</evidence>
<evidence type="ECO:0000256" key="10">
    <source>
        <dbReference type="ARBA" id="ARBA00037845"/>
    </source>
</evidence>
<dbReference type="SUPFAM" id="SSF64356">
    <property type="entry name" value="SNARE-like"/>
    <property type="match status" value="1"/>
</dbReference>
<dbReference type="GO" id="GO:0005484">
    <property type="term" value="F:SNAP receptor activity"/>
    <property type="evidence" value="ECO:0007669"/>
    <property type="project" value="TreeGrafter"/>
</dbReference>
<dbReference type="GO" id="GO:0015031">
    <property type="term" value="P:protein transport"/>
    <property type="evidence" value="ECO:0007669"/>
    <property type="project" value="UniProtKB-KW"/>
</dbReference>
<dbReference type="Pfam" id="PF13774">
    <property type="entry name" value="Longin"/>
    <property type="match status" value="1"/>
</dbReference>
<dbReference type="Gene3D" id="1.20.5.110">
    <property type="match status" value="1"/>
</dbReference>
<dbReference type="GO" id="GO:0005794">
    <property type="term" value="C:Golgi apparatus"/>
    <property type="evidence" value="ECO:0007669"/>
    <property type="project" value="UniProtKB-SubCell"/>
</dbReference>
<dbReference type="GO" id="GO:0000149">
    <property type="term" value="F:SNARE binding"/>
    <property type="evidence" value="ECO:0007669"/>
    <property type="project" value="TreeGrafter"/>
</dbReference>
<evidence type="ECO:0000256" key="7">
    <source>
        <dbReference type="ARBA" id="ARBA00023136"/>
    </source>
</evidence>
<keyword evidence="4 16" id="KW-0812">Transmembrane</keyword>
<sequence>MLILYSVVARGTTVLAKFATCAGNFSEVTEQILAKIGPENRRKTLSHSSYLFHYICEDRIVYMCIADDEFERPRAFLYLNEIKKRFRSTYGSRADTAIAYAMNSEFGPILGNEMKYYSESKDIDTISRVHGELDELKDIMVHNIDNIAMRDERLELLVDKTENLTASSVTFRATSRNLQRALFWKNMKLYMIISAIVLVIIYFILAMSCGSTLSSC</sequence>
<comment type="subcellular location">
    <subcellularLocation>
        <location evidence="12">Cytoplasmic vesicle</location>
        <location evidence="12">Phagosome membrane</location>
        <topology evidence="12">Single-pass type IV membrane protein</topology>
    </subcellularLocation>
    <subcellularLocation>
        <location evidence="9">Cytoplasmic vesicle</location>
        <location evidence="9">Secretory vesicle membrane</location>
        <topology evidence="9">Single-pass type IV membrane protein</topology>
    </subcellularLocation>
    <subcellularLocation>
        <location evidence="1">Endoplasmic reticulum membrane</location>
        <topology evidence="1">Single-pass type IV membrane protein</topology>
    </subcellularLocation>
    <subcellularLocation>
        <location evidence="8">Golgi apparatus</location>
        <location evidence="8">trans-Golgi network membrane</location>
        <topology evidence="8">Single-pass type IV membrane protein</topology>
    </subcellularLocation>
    <subcellularLocation>
        <location evidence="10">Late endosome membrane</location>
        <topology evidence="10">Single-pass type IV membrane protein</topology>
    </subcellularLocation>
    <subcellularLocation>
        <location evidence="11">Lysosome membrane</location>
        <topology evidence="11">Single-pass type IV membrane protein</topology>
    </subcellularLocation>
</comment>
<evidence type="ECO:0000256" key="15">
    <source>
        <dbReference type="PROSITE-ProRule" id="PRU00290"/>
    </source>
</evidence>
<dbReference type="GO" id="GO:0006906">
    <property type="term" value="P:vesicle fusion"/>
    <property type="evidence" value="ECO:0007669"/>
    <property type="project" value="TreeGrafter"/>
</dbReference>
<dbReference type="InterPro" id="IPR051097">
    <property type="entry name" value="Synaptobrevin-like_transport"/>
</dbReference>
<evidence type="ECO:0000259" key="17">
    <source>
        <dbReference type="PROSITE" id="PS50859"/>
    </source>
</evidence>
<evidence type="ECO:0000256" key="13">
    <source>
        <dbReference type="ARBA" id="ARBA00039269"/>
    </source>
</evidence>
<dbReference type="InterPro" id="IPR011012">
    <property type="entry name" value="Longin-like_dom_sf"/>
</dbReference>
<gene>
    <name evidence="19" type="primary">VAMP7</name>
</gene>
<dbReference type="GO" id="GO:0031201">
    <property type="term" value="C:SNARE complex"/>
    <property type="evidence" value="ECO:0007669"/>
    <property type="project" value="TreeGrafter"/>
</dbReference>
<evidence type="ECO:0000256" key="4">
    <source>
        <dbReference type="ARBA" id="ARBA00022692"/>
    </source>
</evidence>
<keyword evidence="7 16" id="KW-0472">Membrane</keyword>
<dbReference type="CDD" id="cd15871">
    <property type="entry name" value="R-SNARE_VAMP7"/>
    <property type="match status" value="1"/>
</dbReference>
<dbReference type="EMBL" id="MN764900">
    <property type="protein sequence ID" value="QNH82209.1"/>
    <property type="molecule type" value="mRNA"/>
</dbReference>
<dbReference type="InterPro" id="IPR001388">
    <property type="entry name" value="Synaptobrevin-like"/>
</dbReference>
<dbReference type="GO" id="GO:0030670">
    <property type="term" value="C:phagocytic vesicle membrane"/>
    <property type="evidence" value="ECO:0007669"/>
    <property type="project" value="UniProtKB-SubCell"/>
</dbReference>
<evidence type="ECO:0000259" key="18">
    <source>
        <dbReference type="PROSITE" id="PS50892"/>
    </source>
</evidence>
<evidence type="ECO:0000313" key="19">
    <source>
        <dbReference type="EMBL" id="QNH82209.1"/>
    </source>
</evidence>
<proteinExistence type="evidence at transcript level"/>
<dbReference type="Gene3D" id="3.30.450.50">
    <property type="entry name" value="Longin domain"/>
    <property type="match status" value="1"/>
</dbReference>
<name>A0A7S6G4N4_SOGFU</name>
<dbReference type="CDD" id="cd14824">
    <property type="entry name" value="Longin"/>
    <property type="match status" value="1"/>
</dbReference>
<keyword evidence="3" id="KW-0813">Transport</keyword>
<dbReference type="GO" id="GO:0030658">
    <property type="term" value="C:transport vesicle membrane"/>
    <property type="evidence" value="ECO:0007669"/>
    <property type="project" value="UniProtKB-SubCell"/>
</dbReference>
<evidence type="ECO:0000256" key="1">
    <source>
        <dbReference type="ARBA" id="ARBA00004163"/>
    </source>
</evidence>
<keyword evidence="5" id="KW-0653">Protein transport</keyword>
<evidence type="ECO:0000256" key="2">
    <source>
        <dbReference type="ARBA" id="ARBA00008025"/>
    </source>
</evidence>
<evidence type="ECO:0000256" key="6">
    <source>
        <dbReference type="ARBA" id="ARBA00022989"/>
    </source>
</evidence>
<keyword evidence="6 16" id="KW-1133">Transmembrane helix</keyword>
<evidence type="ECO:0000256" key="8">
    <source>
        <dbReference type="ARBA" id="ARBA00037801"/>
    </source>
</evidence>
<dbReference type="GO" id="GO:0005789">
    <property type="term" value="C:endoplasmic reticulum membrane"/>
    <property type="evidence" value="ECO:0007669"/>
    <property type="project" value="UniProtKB-SubCell"/>
</dbReference>
<keyword evidence="15" id="KW-0175">Coiled coil</keyword>
<evidence type="ECO:0000256" key="14">
    <source>
        <dbReference type="ARBA" id="ARBA00042194"/>
    </source>
</evidence>
<dbReference type="GO" id="GO:0031902">
    <property type="term" value="C:late endosome membrane"/>
    <property type="evidence" value="ECO:0007669"/>
    <property type="project" value="UniProtKB-SubCell"/>
</dbReference>
<dbReference type="GO" id="GO:0006887">
    <property type="term" value="P:exocytosis"/>
    <property type="evidence" value="ECO:0007669"/>
    <property type="project" value="TreeGrafter"/>
</dbReference>
<accession>A0A7S6G4N4</accession>
<dbReference type="PRINTS" id="PR00219">
    <property type="entry name" value="SYNAPTOBREVN"/>
</dbReference>
<dbReference type="AlphaFoldDB" id="A0A7S6G4N4"/>
<reference evidence="19" key="1">
    <citation type="submission" date="2019-11" db="EMBL/GenBank/DDBJ databases">
        <title>Hijack of the SNARE complex by a reovirus promote virion transportation via vesicle trafficking.</title>
        <authorList>
            <person name="Zhang L."/>
            <person name="Zhang X."/>
            <person name="Liu W."/>
            <person name="Wang X."/>
        </authorList>
    </citation>
    <scope>NUCLEOTIDE SEQUENCE</scope>
</reference>
<protein>
    <recommendedName>
        <fullName evidence="13">Vesicle-associated membrane protein 7</fullName>
    </recommendedName>
    <alternativeName>
        <fullName evidence="14">Synaptobrevin-like protein 1</fullName>
    </alternativeName>
</protein>